<keyword evidence="6 7" id="KW-0961">Cell wall biogenesis/degradation</keyword>
<evidence type="ECO:0000256" key="3">
    <source>
        <dbReference type="ARBA" id="ARBA00022960"/>
    </source>
</evidence>
<dbReference type="OrthoDB" id="9801055at2"/>
<evidence type="ECO:0000313" key="8">
    <source>
        <dbReference type="EMBL" id="KRM89045.1"/>
    </source>
</evidence>
<name>A0A0R2CCF3_9LACO</name>
<comment type="pathway">
    <text evidence="7">Cell wall biogenesis; peptidoglycan biosynthesis.</text>
</comment>
<dbReference type="PROSITE" id="PS00924">
    <property type="entry name" value="ASP_GLU_RACEMASE_2"/>
    <property type="match status" value="1"/>
</dbReference>
<evidence type="ECO:0000256" key="6">
    <source>
        <dbReference type="ARBA" id="ARBA00023316"/>
    </source>
</evidence>
<dbReference type="InterPro" id="IPR001920">
    <property type="entry name" value="Asp/Glu_race"/>
</dbReference>
<keyword evidence="3 7" id="KW-0133">Cell shape</keyword>
<dbReference type="EC" id="5.1.1.3" evidence="2 7"/>
<feature type="binding site" evidence="7">
    <location>
        <begin position="186"/>
        <end position="187"/>
    </location>
    <ligand>
        <name>substrate</name>
    </ligand>
</feature>
<evidence type="ECO:0000256" key="7">
    <source>
        <dbReference type="HAMAP-Rule" id="MF_00258"/>
    </source>
</evidence>
<dbReference type="InterPro" id="IPR015942">
    <property type="entry name" value="Asp/Glu/hydantoin_racemase"/>
</dbReference>
<dbReference type="InterPro" id="IPR033134">
    <property type="entry name" value="Asp/Glu_racemase_AS_2"/>
</dbReference>
<comment type="function">
    <text evidence="7">Provides the (R)-glutamate required for cell wall biosynthesis.</text>
</comment>
<proteinExistence type="inferred from homology"/>
<comment type="caution">
    <text evidence="8">The sequence shown here is derived from an EMBL/GenBank/DDBJ whole genome shotgun (WGS) entry which is preliminary data.</text>
</comment>
<dbReference type="NCBIfam" id="TIGR00067">
    <property type="entry name" value="glut_race"/>
    <property type="match status" value="1"/>
</dbReference>
<dbReference type="GO" id="GO:0008360">
    <property type="term" value="P:regulation of cell shape"/>
    <property type="evidence" value="ECO:0007669"/>
    <property type="project" value="UniProtKB-KW"/>
</dbReference>
<feature type="binding site" evidence="7">
    <location>
        <begin position="45"/>
        <end position="46"/>
    </location>
    <ligand>
        <name>substrate</name>
    </ligand>
</feature>
<dbReference type="STRING" id="1133569.FD21_GL000412"/>
<comment type="catalytic activity">
    <reaction evidence="1 7">
        <text>L-glutamate = D-glutamate</text>
        <dbReference type="Rhea" id="RHEA:12813"/>
        <dbReference type="ChEBI" id="CHEBI:29985"/>
        <dbReference type="ChEBI" id="CHEBI:29986"/>
        <dbReference type="EC" id="5.1.1.3"/>
    </reaction>
</comment>
<dbReference type="Pfam" id="PF01177">
    <property type="entry name" value="Asp_Glu_race"/>
    <property type="match status" value="1"/>
</dbReference>
<dbReference type="SUPFAM" id="SSF53681">
    <property type="entry name" value="Aspartate/glutamate racemase"/>
    <property type="match status" value="2"/>
</dbReference>
<feature type="binding site" evidence="7">
    <location>
        <begin position="13"/>
        <end position="14"/>
    </location>
    <ligand>
        <name>substrate</name>
    </ligand>
</feature>
<dbReference type="PANTHER" id="PTHR21198:SF3">
    <property type="entry name" value="GLUTAMATE RACEMASE"/>
    <property type="match status" value="1"/>
</dbReference>
<dbReference type="EMBL" id="AYYX01000014">
    <property type="protein sequence ID" value="KRM89045.1"/>
    <property type="molecule type" value="Genomic_DNA"/>
</dbReference>
<protein>
    <recommendedName>
        <fullName evidence="2 7">Glutamate racemase</fullName>
        <ecNumber evidence="2 7">5.1.1.3</ecNumber>
    </recommendedName>
</protein>
<evidence type="ECO:0000256" key="4">
    <source>
        <dbReference type="ARBA" id="ARBA00022984"/>
    </source>
</evidence>
<evidence type="ECO:0000256" key="1">
    <source>
        <dbReference type="ARBA" id="ARBA00001602"/>
    </source>
</evidence>
<sequence>MDTVNNRPVGVFDSGVGGISVLRELYRLLPHENYVFYGDSANAPYGTRSTLEVRQLSLAVTRKLLSHQVKALVIACNTATSAAIQQIRQHYPKLPVVGLEPAVKPAVEQFPQTNIAVMATELTLREVKLQKLFERYQDQAKLIKVPAPALVEYVEKGDLNTPEVRAYLTDLLAPLGKLSSIVLGCTHFPFIKPALEQVVGTQPRIIDGGSGAARELQRVLTKADLLNPAVDQGKVTFYNSNPDPAEITLSQRLFQTPLD</sequence>
<dbReference type="Proteomes" id="UP000051576">
    <property type="component" value="Unassembled WGS sequence"/>
</dbReference>
<keyword evidence="4 7" id="KW-0573">Peptidoglycan synthesis</keyword>
<evidence type="ECO:0000256" key="2">
    <source>
        <dbReference type="ARBA" id="ARBA00013090"/>
    </source>
</evidence>
<comment type="similarity">
    <text evidence="7">Belongs to the aspartate/glutamate racemases family.</text>
</comment>
<keyword evidence="5 7" id="KW-0413">Isomerase</keyword>
<organism evidence="8 9">
    <name type="scientific">Liquorilactobacillus vini DSM 20605</name>
    <dbReference type="NCBI Taxonomy" id="1133569"/>
    <lineage>
        <taxon>Bacteria</taxon>
        <taxon>Bacillati</taxon>
        <taxon>Bacillota</taxon>
        <taxon>Bacilli</taxon>
        <taxon>Lactobacillales</taxon>
        <taxon>Lactobacillaceae</taxon>
        <taxon>Liquorilactobacillus</taxon>
    </lineage>
</organism>
<reference evidence="8 9" key="1">
    <citation type="journal article" date="2015" name="Genome Announc.">
        <title>Expanding the biotechnology potential of lactobacilli through comparative genomics of 213 strains and associated genera.</title>
        <authorList>
            <person name="Sun Z."/>
            <person name="Harris H.M."/>
            <person name="McCann A."/>
            <person name="Guo C."/>
            <person name="Argimon S."/>
            <person name="Zhang W."/>
            <person name="Yang X."/>
            <person name="Jeffery I.B."/>
            <person name="Cooney J.C."/>
            <person name="Kagawa T.F."/>
            <person name="Liu W."/>
            <person name="Song Y."/>
            <person name="Salvetti E."/>
            <person name="Wrobel A."/>
            <person name="Rasinkangas P."/>
            <person name="Parkhill J."/>
            <person name="Rea M.C."/>
            <person name="O'Sullivan O."/>
            <person name="Ritari J."/>
            <person name="Douillard F.P."/>
            <person name="Paul Ross R."/>
            <person name="Yang R."/>
            <person name="Briner A.E."/>
            <person name="Felis G.E."/>
            <person name="de Vos W.M."/>
            <person name="Barrangou R."/>
            <person name="Klaenhammer T.R."/>
            <person name="Caufield P.W."/>
            <person name="Cui Y."/>
            <person name="Zhang H."/>
            <person name="O'Toole P.W."/>
        </authorList>
    </citation>
    <scope>NUCLEOTIDE SEQUENCE [LARGE SCALE GENOMIC DNA]</scope>
    <source>
        <strain evidence="8 9">DSM 20605</strain>
    </source>
</reference>
<dbReference type="Gene3D" id="3.40.50.1860">
    <property type="match status" value="2"/>
</dbReference>
<dbReference type="PROSITE" id="PS00923">
    <property type="entry name" value="ASP_GLU_RACEMASE_1"/>
    <property type="match status" value="1"/>
</dbReference>
<accession>A0A0R2CCF3</accession>
<dbReference type="UniPathway" id="UPA00219"/>
<dbReference type="eggNOG" id="COG0796">
    <property type="taxonomic scope" value="Bacteria"/>
</dbReference>
<dbReference type="PATRIC" id="fig|1133569.4.peg.436"/>
<feature type="active site" description="Proton donor/acceptor" evidence="7">
    <location>
        <position position="76"/>
    </location>
</feature>
<dbReference type="RefSeq" id="WP_010579990.1">
    <property type="nucleotide sequence ID" value="NZ_AHYZ01000050.1"/>
</dbReference>
<evidence type="ECO:0000313" key="9">
    <source>
        <dbReference type="Proteomes" id="UP000051576"/>
    </source>
</evidence>
<dbReference type="GO" id="GO:0009252">
    <property type="term" value="P:peptidoglycan biosynthetic process"/>
    <property type="evidence" value="ECO:0007669"/>
    <property type="project" value="UniProtKB-UniRule"/>
</dbReference>
<dbReference type="AlphaFoldDB" id="A0A0R2CCF3"/>
<dbReference type="InterPro" id="IPR004391">
    <property type="entry name" value="Glu_race"/>
</dbReference>
<keyword evidence="9" id="KW-1185">Reference proteome</keyword>
<dbReference type="GO" id="GO:0008881">
    <property type="term" value="F:glutamate racemase activity"/>
    <property type="evidence" value="ECO:0007669"/>
    <property type="project" value="UniProtKB-UniRule"/>
</dbReference>
<dbReference type="PANTHER" id="PTHR21198">
    <property type="entry name" value="GLUTAMATE RACEMASE"/>
    <property type="match status" value="1"/>
</dbReference>
<evidence type="ECO:0000256" key="5">
    <source>
        <dbReference type="ARBA" id="ARBA00023235"/>
    </source>
</evidence>
<dbReference type="InterPro" id="IPR018187">
    <property type="entry name" value="Asp/Glu_racemase_AS_1"/>
</dbReference>
<gene>
    <name evidence="7" type="primary">murI</name>
    <name evidence="8" type="ORF">FD21_GL000412</name>
</gene>
<dbReference type="HAMAP" id="MF_00258">
    <property type="entry name" value="Glu_racemase"/>
    <property type="match status" value="1"/>
</dbReference>
<feature type="active site" description="Proton donor/acceptor" evidence="7">
    <location>
        <position position="185"/>
    </location>
</feature>
<feature type="binding site" evidence="7">
    <location>
        <begin position="77"/>
        <end position="78"/>
    </location>
    <ligand>
        <name>substrate</name>
    </ligand>
</feature>
<dbReference type="GO" id="GO:0071555">
    <property type="term" value="P:cell wall organization"/>
    <property type="evidence" value="ECO:0007669"/>
    <property type="project" value="UniProtKB-KW"/>
</dbReference>